<accession>A0A7R8CU54</accession>
<reference evidence="3" key="1">
    <citation type="submission" date="2021-02" db="EMBL/GenBank/DDBJ databases">
        <authorList>
            <person name="Bekaert M."/>
        </authorList>
    </citation>
    <scope>NUCLEOTIDE SEQUENCE</scope>
    <source>
        <strain evidence="3">IoA-00</strain>
    </source>
</reference>
<dbReference type="EMBL" id="HG994583">
    <property type="protein sequence ID" value="CAF2931723.1"/>
    <property type="molecule type" value="Genomic_DNA"/>
</dbReference>
<dbReference type="AlphaFoldDB" id="A0A7R8CU54"/>
<dbReference type="OrthoDB" id="5985440at2759"/>
<protein>
    <submittedName>
        <fullName evidence="3">LAMB1</fullName>
    </submittedName>
</protein>
<organism evidence="3 4">
    <name type="scientific">Lepeophtheirus salmonis</name>
    <name type="common">Salmon louse</name>
    <name type="synonym">Caligus salmonis</name>
    <dbReference type="NCBI Taxonomy" id="72036"/>
    <lineage>
        <taxon>Eukaryota</taxon>
        <taxon>Metazoa</taxon>
        <taxon>Ecdysozoa</taxon>
        <taxon>Arthropoda</taxon>
        <taxon>Crustacea</taxon>
        <taxon>Multicrustacea</taxon>
        <taxon>Hexanauplia</taxon>
        <taxon>Copepoda</taxon>
        <taxon>Siphonostomatoida</taxon>
        <taxon>Caligidae</taxon>
        <taxon>Lepeophtheirus</taxon>
    </lineage>
</organism>
<feature type="region of interest" description="Disordered" evidence="2">
    <location>
        <begin position="393"/>
        <end position="412"/>
    </location>
</feature>
<feature type="coiled-coil region" evidence="1">
    <location>
        <begin position="44"/>
        <end position="71"/>
    </location>
</feature>
<dbReference type="Proteomes" id="UP000675881">
    <property type="component" value="Chromosome 4"/>
</dbReference>
<keyword evidence="4" id="KW-1185">Reference proteome</keyword>
<evidence type="ECO:0000256" key="1">
    <source>
        <dbReference type="SAM" id="Coils"/>
    </source>
</evidence>
<keyword evidence="1" id="KW-0175">Coiled coil</keyword>
<feature type="coiled-coil region" evidence="1">
    <location>
        <begin position="332"/>
        <end position="359"/>
    </location>
</feature>
<sequence length="412" mass="44902">MKDQTTRLQEANVEGALNLTRMAKSKSDEAAANVRQINLPGGDLFASQSRRKDTETQISNLENKIPDLNKQICDGETSKEKECDNLCGGAGCNQCGGLSCLNGAVTMAGTAVKSAEDADAILIEKDREAEQVLRDATKADLNTQRAANAAQKLANECLAAEMSLDASEIQNLAGQINEAISSVTNVDQILQETEEDLFEGTISSSSSRRYAVEDQNKADIAIQEASEDIIAARSDLEKISDQMETAVGSADASFNGVSELAERQKNLQTVFIQNENHVNSAQNAAIQAKNQADSANAELYQLNKGFKNDKAIDLQRRASELSTSASSKLGNLLDVEKEFERNEETLTQLNAELIRLNCEMMIHLQVVESKSKYYRNCSPPEEWSPSSSCQCLPGQSEPTCTSRREAPTLYNQ</sequence>
<proteinExistence type="predicted"/>
<evidence type="ECO:0000256" key="2">
    <source>
        <dbReference type="SAM" id="MobiDB-lite"/>
    </source>
</evidence>
<gene>
    <name evidence="3" type="ORF">LSAA_8410</name>
</gene>
<evidence type="ECO:0000313" key="3">
    <source>
        <dbReference type="EMBL" id="CAF2931723.1"/>
    </source>
</evidence>
<evidence type="ECO:0000313" key="4">
    <source>
        <dbReference type="Proteomes" id="UP000675881"/>
    </source>
</evidence>
<name>A0A7R8CU54_LEPSM</name>